<organism evidence="11 12">
    <name type="scientific">Blautia liquoris</name>
    <dbReference type="NCBI Taxonomy" id="2779518"/>
    <lineage>
        <taxon>Bacteria</taxon>
        <taxon>Bacillati</taxon>
        <taxon>Bacillota</taxon>
        <taxon>Clostridia</taxon>
        <taxon>Lachnospirales</taxon>
        <taxon>Lachnospiraceae</taxon>
        <taxon>Blautia</taxon>
    </lineage>
</organism>
<dbReference type="GO" id="GO:0016757">
    <property type="term" value="F:glycosyltransferase activity"/>
    <property type="evidence" value="ECO:0007669"/>
    <property type="project" value="UniProtKB-KW"/>
</dbReference>
<evidence type="ECO:0000256" key="4">
    <source>
        <dbReference type="ARBA" id="ARBA00022679"/>
    </source>
</evidence>
<dbReference type="PANTHER" id="PTHR48090">
    <property type="entry name" value="UNDECAPRENYL-PHOSPHATE 4-DEOXY-4-FORMAMIDO-L-ARABINOSE TRANSFERASE-RELATED"/>
    <property type="match status" value="1"/>
</dbReference>
<evidence type="ECO:0000256" key="2">
    <source>
        <dbReference type="ARBA" id="ARBA00022475"/>
    </source>
</evidence>
<sequence>MKKISLIVPCYNEEAALPLFYEAVNKVTNKMDEYEFELLFIDDGSKDNTLAELHNLSGKDNRITYISFSRNFGKEAAMYAGFINAKGDYVAVMDADLQDPPELLPQMVAYLESGEYDSVATRRVTREGEPKIRSFFARAFYKIINKISDADIVDGARDYRLMKREMVDAIVEMGEHNRFSKGIYGWIGFKTKWLPYQNTERVAGETKWNFWKLLKYSVDGIVNFSQVPLSLASWSGVFFTIIAFIMILVICIKKLAFGDPVNGWPSMVCIVMFIGGVQLFCIGIMGQYISKMYLETKKRPHYIVGETNSDDVKKIQ</sequence>
<keyword evidence="3" id="KW-0328">Glycosyltransferase</keyword>
<dbReference type="CDD" id="cd04187">
    <property type="entry name" value="DPM1_like_bac"/>
    <property type="match status" value="1"/>
</dbReference>
<dbReference type="KEGG" id="bliq:INP51_03775"/>
<feature type="transmembrane region" description="Helical" evidence="9">
    <location>
        <begin position="264"/>
        <end position="289"/>
    </location>
</feature>
<dbReference type="Proteomes" id="UP000593601">
    <property type="component" value="Chromosome"/>
</dbReference>
<keyword evidence="6 9" id="KW-1133">Transmembrane helix</keyword>
<evidence type="ECO:0000256" key="9">
    <source>
        <dbReference type="SAM" id="Phobius"/>
    </source>
</evidence>
<evidence type="ECO:0000259" key="10">
    <source>
        <dbReference type="Pfam" id="PF00535"/>
    </source>
</evidence>
<dbReference type="PANTHER" id="PTHR48090:SF8">
    <property type="entry name" value="GLYCOSYLTRANSFERASE CSBB-RELATED"/>
    <property type="match status" value="1"/>
</dbReference>
<keyword evidence="2" id="KW-1003">Cell membrane</keyword>
<gene>
    <name evidence="11" type="ORF">INP51_03775</name>
</gene>
<evidence type="ECO:0000256" key="6">
    <source>
        <dbReference type="ARBA" id="ARBA00022989"/>
    </source>
</evidence>
<evidence type="ECO:0000256" key="3">
    <source>
        <dbReference type="ARBA" id="ARBA00022676"/>
    </source>
</evidence>
<dbReference type="EMBL" id="CP063304">
    <property type="protein sequence ID" value="QOV20081.1"/>
    <property type="molecule type" value="Genomic_DNA"/>
</dbReference>
<keyword evidence="4 11" id="KW-0808">Transferase</keyword>
<dbReference type="AlphaFoldDB" id="A0A7M2RJ35"/>
<evidence type="ECO:0000256" key="8">
    <source>
        <dbReference type="ARBA" id="ARBA00038152"/>
    </source>
</evidence>
<evidence type="ECO:0000256" key="5">
    <source>
        <dbReference type="ARBA" id="ARBA00022692"/>
    </source>
</evidence>
<dbReference type="FunFam" id="3.90.550.10:FF:000079">
    <property type="entry name" value="Probable glycosyl transferase"/>
    <property type="match status" value="1"/>
</dbReference>
<feature type="domain" description="Glycosyltransferase 2-like" evidence="10">
    <location>
        <begin position="5"/>
        <end position="169"/>
    </location>
</feature>
<comment type="subcellular location">
    <subcellularLocation>
        <location evidence="1">Cell membrane</location>
        <topology evidence="1">Multi-pass membrane protein</topology>
    </subcellularLocation>
</comment>
<dbReference type="SUPFAM" id="SSF53448">
    <property type="entry name" value="Nucleotide-diphospho-sugar transferases"/>
    <property type="match status" value="1"/>
</dbReference>
<feature type="transmembrane region" description="Helical" evidence="9">
    <location>
        <begin position="231"/>
        <end position="252"/>
    </location>
</feature>
<protein>
    <submittedName>
        <fullName evidence="11">Glycosyltransferase family 2 protein</fullName>
    </submittedName>
</protein>
<keyword evidence="12" id="KW-1185">Reference proteome</keyword>
<dbReference type="Pfam" id="PF00535">
    <property type="entry name" value="Glycos_transf_2"/>
    <property type="match status" value="1"/>
</dbReference>
<dbReference type="RefSeq" id="WP_193736401.1">
    <property type="nucleotide sequence ID" value="NZ_CP063304.1"/>
</dbReference>
<evidence type="ECO:0000313" key="12">
    <source>
        <dbReference type="Proteomes" id="UP000593601"/>
    </source>
</evidence>
<evidence type="ECO:0000256" key="1">
    <source>
        <dbReference type="ARBA" id="ARBA00004651"/>
    </source>
</evidence>
<proteinExistence type="inferred from homology"/>
<evidence type="ECO:0000313" key="11">
    <source>
        <dbReference type="EMBL" id="QOV20081.1"/>
    </source>
</evidence>
<dbReference type="InterPro" id="IPR029044">
    <property type="entry name" value="Nucleotide-diphossugar_trans"/>
</dbReference>
<dbReference type="GO" id="GO:0005886">
    <property type="term" value="C:plasma membrane"/>
    <property type="evidence" value="ECO:0007669"/>
    <property type="project" value="UniProtKB-SubCell"/>
</dbReference>
<keyword evidence="5 9" id="KW-0812">Transmembrane</keyword>
<dbReference type="InterPro" id="IPR050256">
    <property type="entry name" value="Glycosyltransferase_2"/>
</dbReference>
<reference evidence="11 12" key="1">
    <citation type="submission" date="2020-10" db="EMBL/GenBank/DDBJ databases">
        <title>Blautia liquoris sp.nov., isolated from the mud in a fermentation cellar used for the production of Chinese strong-flavoured liquor.</title>
        <authorList>
            <person name="Lu L."/>
        </authorList>
    </citation>
    <scope>NUCLEOTIDE SEQUENCE [LARGE SCALE GENOMIC DNA]</scope>
    <source>
        <strain evidence="11 12">LZLJ-3</strain>
    </source>
</reference>
<comment type="similarity">
    <text evidence="8">Belongs to the glycosyltransferase 2 family. GtrB subfamily.</text>
</comment>
<name>A0A7M2RJ35_9FIRM</name>
<keyword evidence="7 9" id="KW-0472">Membrane</keyword>
<evidence type="ECO:0000256" key="7">
    <source>
        <dbReference type="ARBA" id="ARBA00023136"/>
    </source>
</evidence>
<dbReference type="Gene3D" id="3.90.550.10">
    <property type="entry name" value="Spore Coat Polysaccharide Biosynthesis Protein SpsA, Chain A"/>
    <property type="match status" value="1"/>
</dbReference>
<accession>A0A7M2RJ35</accession>
<dbReference type="InterPro" id="IPR001173">
    <property type="entry name" value="Glyco_trans_2-like"/>
</dbReference>